<keyword evidence="1" id="KW-0472">Membrane</keyword>
<organism evidence="2 3">
    <name type="scientific">Pelagirhabdus alkalitolerans</name>
    <dbReference type="NCBI Taxonomy" id="1612202"/>
    <lineage>
        <taxon>Bacteria</taxon>
        <taxon>Bacillati</taxon>
        <taxon>Bacillota</taxon>
        <taxon>Bacilli</taxon>
        <taxon>Bacillales</taxon>
        <taxon>Bacillaceae</taxon>
        <taxon>Pelagirhabdus</taxon>
    </lineage>
</organism>
<dbReference type="AlphaFoldDB" id="A0A1G6GL42"/>
<dbReference type="EMBL" id="FMYI01000001">
    <property type="protein sequence ID" value="SDB82707.1"/>
    <property type="molecule type" value="Genomic_DNA"/>
</dbReference>
<reference evidence="3" key="1">
    <citation type="submission" date="2016-09" db="EMBL/GenBank/DDBJ databases">
        <authorList>
            <person name="Varghese N."/>
            <person name="Submissions S."/>
        </authorList>
    </citation>
    <scope>NUCLEOTIDE SEQUENCE [LARGE SCALE GENOMIC DNA]</scope>
    <source>
        <strain evidence="3">S5</strain>
    </source>
</reference>
<keyword evidence="1" id="KW-0812">Transmembrane</keyword>
<dbReference type="InterPro" id="IPR021697">
    <property type="entry name" value="DUF3278"/>
</dbReference>
<keyword evidence="1" id="KW-1133">Transmembrane helix</keyword>
<evidence type="ECO:0000256" key="1">
    <source>
        <dbReference type="SAM" id="Phobius"/>
    </source>
</evidence>
<feature type="transmembrane region" description="Helical" evidence="1">
    <location>
        <begin position="136"/>
        <end position="154"/>
    </location>
</feature>
<proteinExistence type="predicted"/>
<dbReference type="RefSeq" id="WP_090792059.1">
    <property type="nucleotide sequence ID" value="NZ_FMYI01000001.1"/>
</dbReference>
<dbReference type="OrthoDB" id="2622364at2"/>
<protein>
    <recommendedName>
        <fullName evidence="4">DUF3278 domain-containing protein</fullName>
    </recommendedName>
</protein>
<sequence>MKDKILNRFIGAVDERDEYQTQEIHKELAATGVLLWYLTMILMVTSLIVDTVQNTLSWITPALLLINMAYALTVTVRVRKKHLDETDCVTKAEYEEKKRQMKKQSILAGIQWGFFMLVFMEYILPYLSAGDPNLNAFSIMTWLFGGIVFGAVMYKMSKSSLQKHF</sequence>
<dbReference type="Pfam" id="PF11683">
    <property type="entry name" value="DUF3278"/>
    <property type="match status" value="1"/>
</dbReference>
<accession>A0A1G6GL42</accession>
<evidence type="ECO:0000313" key="2">
    <source>
        <dbReference type="EMBL" id="SDB82707.1"/>
    </source>
</evidence>
<feature type="transmembrane region" description="Helical" evidence="1">
    <location>
        <begin position="106"/>
        <end position="124"/>
    </location>
</feature>
<name>A0A1G6GL42_9BACI</name>
<keyword evidence="3" id="KW-1185">Reference proteome</keyword>
<evidence type="ECO:0000313" key="3">
    <source>
        <dbReference type="Proteomes" id="UP000242949"/>
    </source>
</evidence>
<evidence type="ECO:0008006" key="4">
    <source>
        <dbReference type="Google" id="ProtNLM"/>
    </source>
</evidence>
<feature type="transmembrane region" description="Helical" evidence="1">
    <location>
        <begin position="28"/>
        <end position="49"/>
    </location>
</feature>
<feature type="transmembrane region" description="Helical" evidence="1">
    <location>
        <begin position="55"/>
        <end position="73"/>
    </location>
</feature>
<gene>
    <name evidence="2" type="ORF">SAMN05421734_101240</name>
</gene>
<dbReference type="Proteomes" id="UP000242949">
    <property type="component" value="Unassembled WGS sequence"/>
</dbReference>